<dbReference type="Proteomes" id="UP000193067">
    <property type="component" value="Unassembled WGS sequence"/>
</dbReference>
<dbReference type="STRING" id="1353009.A0A1Y2IV72"/>
<evidence type="ECO:0000313" key="2">
    <source>
        <dbReference type="Proteomes" id="UP000193067"/>
    </source>
</evidence>
<sequence>MTTRYHVFYGAPSEKDLRKPSSKLRWQTVTTCDTRSGPLTLPPATLAAASRRISMMYENVIFGESQRDDEAWLGDAAVGNEEPQPEGQTTLITWAPTTQGPDETTRSRAEVTFLRPSVTISYFRSQKETQESQETESFNESNASSIAQFPAFDFSLHALTPLDTLISQAQAARARGMPKASLKKGPDAGKEVSLLKLILGDESGGICKLAAWREIAEDWAGLNPEVSAPSVKKGDIVLLENILASWEGERGSTTATIPVSLSASPQLKSRMDICYRTMPSVPQDARIRPDLRLGLSDAAVRKVASVVRWFEDVAGLA</sequence>
<name>A0A1Y2IV72_TRAC3</name>
<dbReference type="OrthoDB" id="2570580at2759"/>
<reference evidence="1 2" key="1">
    <citation type="journal article" date="2015" name="Biotechnol. Biofuels">
        <title>Enhanced degradation of softwood versus hardwood by the white-rot fungus Pycnoporus coccineus.</title>
        <authorList>
            <person name="Couturier M."/>
            <person name="Navarro D."/>
            <person name="Chevret D."/>
            <person name="Henrissat B."/>
            <person name="Piumi F."/>
            <person name="Ruiz-Duenas F.J."/>
            <person name="Martinez A.T."/>
            <person name="Grigoriev I.V."/>
            <person name="Riley R."/>
            <person name="Lipzen A."/>
            <person name="Berrin J.G."/>
            <person name="Master E.R."/>
            <person name="Rosso M.N."/>
        </authorList>
    </citation>
    <scope>NUCLEOTIDE SEQUENCE [LARGE SCALE GENOMIC DNA]</scope>
    <source>
        <strain evidence="1 2">BRFM310</strain>
    </source>
</reference>
<accession>A0A1Y2IV72</accession>
<evidence type="ECO:0000313" key="1">
    <source>
        <dbReference type="EMBL" id="OSD04101.1"/>
    </source>
</evidence>
<proteinExistence type="predicted"/>
<organism evidence="1 2">
    <name type="scientific">Trametes coccinea (strain BRFM310)</name>
    <name type="common">Pycnoporus coccineus</name>
    <dbReference type="NCBI Taxonomy" id="1353009"/>
    <lineage>
        <taxon>Eukaryota</taxon>
        <taxon>Fungi</taxon>
        <taxon>Dikarya</taxon>
        <taxon>Basidiomycota</taxon>
        <taxon>Agaricomycotina</taxon>
        <taxon>Agaricomycetes</taxon>
        <taxon>Polyporales</taxon>
        <taxon>Polyporaceae</taxon>
        <taxon>Trametes</taxon>
    </lineage>
</organism>
<keyword evidence="2" id="KW-1185">Reference proteome</keyword>
<dbReference type="AlphaFoldDB" id="A0A1Y2IV72"/>
<dbReference type="EMBL" id="KZ084098">
    <property type="protein sequence ID" value="OSD04101.1"/>
    <property type="molecule type" value="Genomic_DNA"/>
</dbReference>
<gene>
    <name evidence="1" type="ORF">PYCCODRAFT_176577</name>
</gene>
<protein>
    <submittedName>
        <fullName evidence="1">Uncharacterized protein</fullName>
    </submittedName>
</protein>